<sequence length="239" mass="24650">MRLRWVRVLVVLVVVLAGLFVAADRIAVSYAEHRAAQQIKTSQGLSAAPSVDIKGFPFLTQVLGRRLNEVTVTADGLEAAQRTAGGSTRLRISHLSADLHDVRLSGDFQNFVADTATGSALVSYADLSAAAPVGATVGYGGTNASGQAQVKVTFAVPGISALKRSVTAGVSVTGGDAVRLKAGSIPKTGIPYLDDLIASKADFTSTLYGLPSGITLASVRTTSAGMVFTLTGHHVSLNN</sequence>
<reference evidence="1 2" key="1">
    <citation type="submission" date="2023-05" db="EMBL/GenBank/DDBJ databases">
        <title>Streptantibioticus silvisoli sp. nov., acidotolerant actinomycetes 1 from pine litter.</title>
        <authorList>
            <person name="Swiecimska M."/>
            <person name="Golinska P."/>
            <person name="Sangal V."/>
            <person name="Wachnowicz B."/>
            <person name="Goodfellow M."/>
        </authorList>
    </citation>
    <scope>NUCLEOTIDE SEQUENCE [LARGE SCALE GENOMIC DNA]</scope>
    <source>
        <strain evidence="1 2">SL54</strain>
    </source>
</reference>
<accession>A0ABT6VYS6</accession>
<gene>
    <name evidence="1" type="ORF">POF43_013100</name>
</gene>
<organism evidence="1 2">
    <name type="scientific">Streptantibioticus silvisoli</name>
    <dbReference type="NCBI Taxonomy" id="2705255"/>
    <lineage>
        <taxon>Bacteria</taxon>
        <taxon>Bacillati</taxon>
        <taxon>Actinomycetota</taxon>
        <taxon>Actinomycetes</taxon>
        <taxon>Kitasatosporales</taxon>
        <taxon>Streptomycetaceae</taxon>
        <taxon>Streptantibioticus</taxon>
    </lineage>
</organism>
<proteinExistence type="predicted"/>
<protein>
    <submittedName>
        <fullName evidence="1">DUF2993 domain-containing protein</fullName>
    </submittedName>
</protein>
<name>A0ABT6VYS6_9ACTN</name>
<comment type="caution">
    <text evidence="1">The sequence shown here is derived from an EMBL/GenBank/DDBJ whole genome shotgun (WGS) entry which is preliminary data.</text>
</comment>
<dbReference type="RefSeq" id="WP_271322934.1">
    <property type="nucleotide sequence ID" value="NZ_JAAGKO020000016.1"/>
</dbReference>
<dbReference type="Pfam" id="PF11209">
    <property type="entry name" value="LmeA"/>
    <property type="match status" value="1"/>
</dbReference>
<dbReference type="InterPro" id="IPR021373">
    <property type="entry name" value="DUF2993"/>
</dbReference>
<evidence type="ECO:0000313" key="1">
    <source>
        <dbReference type="EMBL" id="MDI5963642.1"/>
    </source>
</evidence>
<dbReference type="Proteomes" id="UP001156398">
    <property type="component" value="Unassembled WGS sequence"/>
</dbReference>
<keyword evidence="2" id="KW-1185">Reference proteome</keyword>
<dbReference type="EMBL" id="JAAGKO020000016">
    <property type="protein sequence ID" value="MDI5963642.1"/>
    <property type="molecule type" value="Genomic_DNA"/>
</dbReference>
<evidence type="ECO:0000313" key="2">
    <source>
        <dbReference type="Proteomes" id="UP001156398"/>
    </source>
</evidence>